<dbReference type="Proteomes" id="UP001629113">
    <property type="component" value="Unassembled WGS sequence"/>
</dbReference>
<gene>
    <name evidence="2" type="ORF">PVAG01_10171</name>
</gene>
<name>A0ABR4P574_9HELO</name>
<protein>
    <submittedName>
        <fullName evidence="2">Uncharacterized protein</fullName>
    </submittedName>
</protein>
<evidence type="ECO:0000313" key="2">
    <source>
        <dbReference type="EMBL" id="KAL3418455.1"/>
    </source>
</evidence>
<sequence>MDHYTNDSATLPRGFCFYHQEPITPKPWSAISKAALPSPLCLTRLEIRRRTVLPNFEAPTENLLAFVTAANVPIPTIEAPRIKDSDMLDRESISIATTGLLPPWNFDYRPTLPPKTPNPMSSMDKNSYQRPDWSKSASSDLDDFVRPSSALSSLSHFSDNEYVYDGSHVSQASDDGSCTSLDSDIADPFQFPLLKMKTKEKLPSYMQPQPLNANLRMLYLLRAFAIESRDKRDEVGKKGQKLHLLLLRHVN</sequence>
<evidence type="ECO:0000256" key="1">
    <source>
        <dbReference type="SAM" id="MobiDB-lite"/>
    </source>
</evidence>
<comment type="caution">
    <text evidence="2">The sequence shown here is derived from an EMBL/GenBank/DDBJ whole genome shotgun (WGS) entry which is preliminary data.</text>
</comment>
<feature type="region of interest" description="Disordered" evidence="1">
    <location>
        <begin position="111"/>
        <end position="134"/>
    </location>
</feature>
<reference evidence="2 3" key="1">
    <citation type="submission" date="2024-06" db="EMBL/GenBank/DDBJ databases">
        <title>Complete genome of Phlyctema vagabunda strain 19-DSS-EL-015.</title>
        <authorList>
            <person name="Fiorenzani C."/>
        </authorList>
    </citation>
    <scope>NUCLEOTIDE SEQUENCE [LARGE SCALE GENOMIC DNA]</scope>
    <source>
        <strain evidence="2 3">19-DSS-EL-015</strain>
    </source>
</reference>
<organism evidence="2 3">
    <name type="scientific">Phlyctema vagabunda</name>
    <dbReference type="NCBI Taxonomy" id="108571"/>
    <lineage>
        <taxon>Eukaryota</taxon>
        <taxon>Fungi</taxon>
        <taxon>Dikarya</taxon>
        <taxon>Ascomycota</taxon>
        <taxon>Pezizomycotina</taxon>
        <taxon>Leotiomycetes</taxon>
        <taxon>Helotiales</taxon>
        <taxon>Dermateaceae</taxon>
        <taxon>Phlyctema</taxon>
    </lineage>
</organism>
<evidence type="ECO:0000313" key="3">
    <source>
        <dbReference type="Proteomes" id="UP001629113"/>
    </source>
</evidence>
<dbReference type="EMBL" id="JBFCZG010000009">
    <property type="protein sequence ID" value="KAL3418455.1"/>
    <property type="molecule type" value="Genomic_DNA"/>
</dbReference>
<proteinExistence type="predicted"/>
<keyword evidence="3" id="KW-1185">Reference proteome</keyword>
<accession>A0ABR4P574</accession>
<feature type="compositionally biased region" description="Polar residues" evidence="1">
    <location>
        <begin position="118"/>
        <end position="134"/>
    </location>
</feature>